<dbReference type="PANTHER" id="PTHR48111:SF67">
    <property type="entry name" value="TRANSCRIPTIONAL REGULATORY PROTEIN TCTD"/>
    <property type="match status" value="1"/>
</dbReference>
<evidence type="ECO:0000313" key="10">
    <source>
        <dbReference type="EMBL" id="SFE98408.1"/>
    </source>
</evidence>
<dbReference type="GO" id="GO:0000156">
    <property type="term" value="F:phosphorelay response regulator activity"/>
    <property type="evidence" value="ECO:0007669"/>
    <property type="project" value="TreeGrafter"/>
</dbReference>
<dbReference type="Gene3D" id="1.10.10.10">
    <property type="entry name" value="Winged helix-like DNA-binding domain superfamily/Winged helix DNA-binding domain"/>
    <property type="match status" value="1"/>
</dbReference>
<feature type="domain" description="Response regulatory" evidence="8">
    <location>
        <begin position="12"/>
        <end position="126"/>
    </location>
</feature>
<dbReference type="FunFam" id="3.40.50.2300:FF:000002">
    <property type="entry name" value="DNA-binding response regulator PhoP"/>
    <property type="match status" value="1"/>
</dbReference>
<dbReference type="GO" id="GO:0005829">
    <property type="term" value="C:cytosol"/>
    <property type="evidence" value="ECO:0007669"/>
    <property type="project" value="TreeGrafter"/>
</dbReference>
<dbReference type="Proteomes" id="UP000199477">
    <property type="component" value="Unassembled WGS sequence"/>
</dbReference>
<dbReference type="InterPro" id="IPR001867">
    <property type="entry name" value="OmpR/PhoB-type_DNA-bd"/>
</dbReference>
<dbReference type="Pfam" id="PF00486">
    <property type="entry name" value="Trans_reg_C"/>
    <property type="match status" value="1"/>
</dbReference>
<protein>
    <submittedName>
        <fullName evidence="10">DNA-binding response regulator, OmpR family, contains REC and winged-helix (WHTH) domain</fullName>
    </submittedName>
</protein>
<proteinExistence type="predicted"/>
<dbReference type="GO" id="GO:0000976">
    <property type="term" value="F:transcription cis-regulatory region binding"/>
    <property type="evidence" value="ECO:0007669"/>
    <property type="project" value="TreeGrafter"/>
</dbReference>
<dbReference type="AlphaFoldDB" id="A0A1I2F135"/>
<dbReference type="CDD" id="cd00383">
    <property type="entry name" value="trans_reg_C"/>
    <property type="match status" value="1"/>
</dbReference>
<dbReference type="SUPFAM" id="SSF46894">
    <property type="entry name" value="C-terminal effector domain of the bipartite response regulators"/>
    <property type="match status" value="1"/>
</dbReference>
<evidence type="ECO:0000256" key="4">
    <source>
        <dbReference type="ARBA" id="ARBA00023125"/>
    </source>
</evidence>
<evidence type="ECO:0000256" key="7">
    <source>
        <dbReference type="PROSITE-ProRule" id="PRU01091"/>
    </source>
</evidence>
<dbReference type="GO" id="GO:0032993">
    <property type="term" value="C:protein-DNA complex"/>
    <property type="evidence" value="ECO:0007669"/>
    <property type="project" value="TreeGrafter"/>
</dbReference>
<name>A0A1I2F135_9GAMM</name>
<evidence type="ECO:0000256" key="3">
    <source>
        <dbReference type="ARBA" id="ARBA00023015"/>
    </source>
</evidence>
<dbReference type="InterPro" id="IPR036388">
    <property type="entry name" value="WH-like_DNA-bd_sf"/>
</dbReference>
<dbReference type="InterPro" id="IPR039420">
    <property type="entry name" value="WalR-like"/>
</dbReference>
<organism evidence="10 11">
    <name type="scientific">Dyella marensis</name>
    <dbReference type="NCBI Taxonomy" id="500610"/>
    <lineage>
        <taxon>Bacteria</taxon>
        <taxon>Pseudomonadati</taxon>
        <taxon>Pseudomonadota</taxon>
        <taxon>Gammaproteobacteria</taxon>
        <taxon>Lysobacterales</taxon>
        <taxon>Rhodanobacteraceae</taxon>
        <taxon>Dyella</taxon>
    </lineage>
</organism>
<reference evidence="11" key="1">
    <citation type="submission" date="2016-10" db="EMBL/GenBank/DDBJ databases">
        <authorList>
            <person name="Varghese N."/>
            <person name="Submissions S."/>
        </authorList>
    </citation>
    <scope>NUCLEOTIDE SEQUENCE [LARGE SCALE GENOMIC DNA]</scope>
    <source>
        <strain evidence="11">UNC178MFTsu3.1</strain>
    </source>
</reference>
<dbReference type="PROSITE" id="PS50110">
    <property type="entry name" value="RESPONSE_REGULATORY"/>
    <property type="match status" value="1"/>
</dbReference>
<dbReference type="EMBL" id="FONH01000005">
    <property type="protein sequence ID" value="SFE98408.1"/>
    <property type="molecule type" value="Genomic_DNA"/>
</dbReference>
<keyword evidence="3" id="KW-0805">Transcription regulation</keyword>
<dbReference type="PANTHER" id="PTHR48111">
    <property type="entry name" value="REGULATOR OF RPOS"/>
    <property type="match status" value="1"/>
</dbReference>
<dbReference type="GO" id="GO:0006355">
    <property type="term" value="P:regulation of DNA-templated transcription"/>
    <property type="evidence" value="ECO:0007669"/>
    <property type="project" value="InterPro"/>
</dbReference>
<dbReference type="STRING" id="500610.SAMN02799615_02169"/>
<dbReference type="InterPro" id="IPR011006">
    <property type="entry name" value="CheY-like_superfamily"/>
</dbReference>
<evidence type="ECO:0000256" key="2">
    <source>
        <dbReference type="ARBA" id="ARBA00023012"/>
    </source>
</evidence>
<feature type="modified residue" description="4-aspartylphosphate" evidence="6">
    <location>
        <position position="61"/>
    </location>
</feature>
<gene>
    <name evidence="10" type="ORF">SAMN02799615_02169</name>
</gene>
<feature type="DNA-binding region" description="OmpR/PhoB-type" evidence="7">
    <location>
        <begin position="134"/>
        <end position="230"/>
    </location>
</feature>
<dbReference type="InterPro" id="IPR001789">
    <property type="entry name" value="Sig_transdc_resp-reg_receiver"/>
</dbReference>
<dbReference type="CDD" id="cd17624">
    <property type="entry name" value="REC_OmpR_PmrA-like"/>
    <property type="match status" value="1"/>
</dbReference>
<accession>A0A1I2F135</accession>
<sequence>MPGIPFTVACMRILLVEDDPLVADGIVRGLTGEGYVVDHVGTAEPVSGMMDSAHYDLAIIDLGLPGEDGLSLVRRLRRSGQGLPLLIVTARDGLDDRVSTLDLGADDYLVKPFALPELAARCRALIRRASAASANELTVGRLRIDLAGRRAINATGEALELTRREWSILECLAHHSGKVVSKERLTQAIAGWSEDISGNAIEVHVSRLRSKLGDSASIRGIRGLGYRLEDG</sequence>
<evidence type="ECO:0000259" key="8">
    <source>
        <dbReference type="PROSITE" id="PS50110"/>
    </source>
</evidence>
<keyword evidence="2" id="KW-0902">Two-component regulatory system</keyword>
<feature type="domain" description="OmpR/PhoB-type" evidence="9">
    <location>
        <begin position="134"/>
        <end position="230"/>
    </location>
</feature>
<dbReference type="Pfam" id="PF00072">
    <property type="entry name" value="Response_reg"/>
    <property type="match status" value="1"/>
</dbReference>
<evidence type="ECO:0000256" key="1">
    <source>
        <dbReference type="ARBA" id="ARBA00022553"/>
    </source>
</evidence>
<dbReference type="InterPro" id="IPR016032">
    <property type="entry name" value="Sig_transdc_resp-reg_C-effctor"/>
</dbReference>
<keyword evidence="5" id="KW-0804">Transcription</keyword>
<keyword evidence="4 7" id="KW-0238">DNA-binding</keyword>
<dbReference type="SMART" id="SM00448">
    <property type="entry name" value="REC"/>
    <property type="match status" value="1"/>
</dbReference>
<evidence type="ECO:0000256" key="5">
    <source>
        <dbReference type="ARBA" id="ARBA00023163"/>
    </source>
</evidence>
<keyword evidence="1 6" id="KW-0597">Phosphoprotein</keyword>
<evidence type="ECO:0000313" key="11">
    <source>
        <dbReference type="Proteomes" id="UP000199477"/>
    </source>
</evidence>
<evidence type="ECO:0000259" key="9">
    <source>
        <dbReference type="PROSITE" id="PS51755"/>
    </source>
</evidence>
<dbReference type="SUPFAM" id="SSF52172">
    <property type="entry name" value="CheY-like"/>
    <property type="match status" value="1"/>
</dbReference>
<evidence type="ECO:0000256" key="6">
    <source>
        <dbReference type="PROSITE-ProRule" id="PRU00169"/>
    </source>
</evidence>
<keyword evidence="11" id="KW-1185">Reference proteome</keyword>
<dbReference type="Gene3D" id="6.10.250.690">
    <property type="match status" value="1"/>
</dbReference>
<dbReference type="Gene3D" id="3.40.50.2300">
    <property type="match status" value="1"/>
</dbReference>
<dbReference type="PROSITE" id="PS51755">
    <property type="entry name" value="OMPR_PHOB"/>
    <property type="match status" value="1"/>
</dbReference>
<dbReference type="SMART" id="SM00862">
    <property type="entry name" value="Trans_reg_C"/>
    <property type="match status" value="1"/>
</dbReference>